<evidence type="ECO:0000256" key="3">
    <source>
        <dbReference type="SAM" id="MobiDB-lite"/>
    </source>
</evidence>
<dbReference type="VEuPathDB" id="FungiDB:HZS61_014832"/>
<dbReference type="InterPro" id="IPR021858">
    <property type="entry name" value="Fun_TF"/>
</dbReference>
<feature type="compositionally biased region" description="Polar residues" evidence="3">
    <location>
        <begin position="42"/>
        <end position="57"/>
    </location>
</feature>
<evidence type="ECO:0000256" key="2">
    <source>
        <dbReference type="ARBA" id="ARBA00023242"/>
    </source>
</evidence>
<evidence type="ECO:0000256" key="1">
    <source>
        <dbReference type="ARBA" id="ARBA00004123"/>
    </source>
</evidence>
<dbReference type="GO" id="GO:0005634">
    <property type="term" value="C:nucleus"/>
    <property type="evidence" value="ECO:0007669"/>
    <property type="project" value="UniProtKB-SubCell"/>
</dbReference>
<evidence type="ECO:0008006" key="6">
    <source>
        <dbReference type="Google" id="ProtNLM"/>
    </source>
</evidence>
<dbReference type="VEuPathDB" id="FungiDB:FOC4_g10007967"/>
<feature type="region of interest" description="Disordered" evidence="3">
    <location>
        <begin position="189"/>
        <end position="219"/>
    </location>
</feature>
<dbReference type="PANTHER" id="PTHR37534">
    <property type="entry name" value="TRANSCRIPTIONAL ACTIVATOR PROTEIN UGA3"/>
    <property type="match status" value="1"/>
</dbReference>
<dbReference type="GO" id="GO:0045944">
    <property type="term" value="P:positive regulation of transcription by RNA polymerase II"/>
    <property type="evidence" value="ECO:0007669"/>
    <property type="project" value="TreeGrafter"/>
</dbReference>
<dbReference type="PANTHER" id="PTHR37534:SF4">
    <property type="entry name" value="ZN(II)2CYS6 TRANSCRIPTION FACTOR (EUROFUNG)"/>
    <property type="match status" value="1"/>
</dbReference>
<dbReference type="Proteomes" id="UP000219369">
    <property type="component" value="Unassembled WGS sequence"/>
</dbReference>
<reference evidence="5" key="1">
    <citation type="submission" date="2016-09" db="EMBL/GenBank/DDBJ databases">
        <authorList>
            <person name="Guldener U."/>
        </authorList>
    </citation>
    <scope>NUCLEOTIDE SEQUENCE [LARGE SCALE GENOMIC DNA]</scope>
    <source>
        <strain evidence="5">V64-1</strain>
    </source>
</reference>
<dbReference type="EMBL" id="FMJY01000006">
    <property type="protein sequence ID" value="SCO86210.1"/>
    <property type="molecule type" value="Genomic_DNA"/>
</dbReference>
<dbReference type="VEuPathDB" id="FungiDB:FOC1_g10015348"/>
<dbReference type="VEuPathDB" id="FungiDB:FOXG_02689"/>
<dbReference type="OrthoDB" id="4937900at2759"/>
<dbReference type="GO" id="GO:0003700">
    <property type="term" value="F:DNA-binding transcription factor activity"/>
    <property type="evidence" value="ECO:0007669"/>
    <property type="project" value="TreeGrafter"/>
</dbReference>
<evidence type="ECO:0000313" key="5">
    <source>
        <dbReference type="Proteomes" id="UP000219369"/>
    </source>
</evidence>
<dbReference type="Pfam" id="PF11951">
    <property type="entry name" value="Fungal_trans_2"/>
    <property type="match status" value="1"/>
</dbReference>
<feature type="region of interest" description="Disordered" evidence="3">
    <location>
        <begin position="42"/>
        <end position="67"/>
    </location>
</feature>
<comment type="subcellular location">
    <subcellularLocation>
        <location evidence="1">Nucleus</location>
    </subcellularLocation>
</comment>
<sequence length="731" mass="80669">MSGRPAAGREISQTVYSNRAVNRTTALPYLLSAHAQFTTRNASPAVPQITQPVSGSVHQEEEKTQSFPVRMSHLSTAETKMWVLSSLLFIFILLSPKSQPTGLTGGFLGDGHHPTCQECQARGVECAWGLKVSFHASRSLQLSLEHTAALFDLDKQRQEAQSDGSGPDQQPLVIIDDTEEVIRSFCKEDGGSSIADDSDGDTPQHSFQEHDESTSTVIENDASSHEAFFRTENEEARNENASLGSLDSDAVGQDRAFHHLHLIPPGPILSPPDLATTPLIPAHWMADLPFAPFSLGQAISRGVSPQPEPRFPVSQSIKVHLMSAYIRETATWCETTDSEMHFSAKSIHQMMDSKPFVAAAMSLASRQLDVMQGCTRHITLELYQYAIRLLLGHDPAEADSCILATCTILCVYEMMASSVSEWRRHLKGCAGLLRMRKWNGNSKGIVKTCFWAFARIDVWAAFLMNQTTLIPTDSWVDQDSLFLVAEKGDPDDYCNLAILIFAKIINVLNGEDSAGVTSITGPRAKVQALWEELQRWRCWRPQSVKPLLRVSASDKGPFPTIVFSLYASVCGNTFYHAGSILLLQSGLVTPNPTMDVADVLSPVWHARELGGISTSNPSHANWVNHLQPLYIAGRAFAGSSKQPLAIQPGHGSCWSRHLQQTDHGSTESERFEANTYSVVDTAEGWNSPTEPEDFAAEKIALLKHLAKIERETGWKTTERAKDLRILWDLEN</sequence>
<dbReference type="VEuPathDB" id="FungiDB:FOMG_10742"/>
<gene>
    <name evidence="4" type="ORF">FRV6_10337</name>
</gene>
<dbReference type="VEuPathDB" id="FungiDB:FOIG_01630"/>
<organism evidence="4 5">
    <name type="scientific">Fusarium oxysporum</name>
    <name type="common">Fusarium vascular wilt</name>
    <dbReference type="NCBI Taxonomy" id="5507"/>
    <lineage>
        <taxon>Eukaryota</taxon>
        <taxon>Fungi</taxon>
        <taxon>Dikarya</taxon>
        <taxon>Ascomycota</taxon>
        <taxon>Pezizomycotina</taxon>
        <taxon>Sordariomycetes</taxon>
        <taxon>Hypocreomycetidae</taxon>
        <taxon>Hypocreales</taxon>
        <taxon>Nectriaceae</taxon>
        <taxon>Fusarium</taxon>
        <taxon>Fusarium oxysporum species complex</taxon>
    </lineage>
</organism>
<dbReference type="VEuPathDB" id="FungiDB:FOZG_11684"/>
<dbReference type="GO" id="GO:0000976">
    <property type="term" value="F:transcription cis-regulatory region binding"/>
    <property type="evidence" value="ECO:0007669"/>
    <property type="project" value="TreeGrafter"/>
</dbReference>
<name>A0A2H3TN69_FUSOX</name>
<keyword evidence="2" id="KW-0539">Nucleus</keyword>
<accession>A0A2H3TN69</accession>
<evidence type="ECO:0000313" key="4">
    <source>
        <dbReference type="EMBL" id="SCO86210.1"/>
    </source>
</evidence>
<protein>
    <recommendedName>
        <fullName evidence="6">Zn(2)-C6 fungal-type domain-containing protein</fullName>
    </recommendedName>
</protein>
<proteinExistence type="predicted"/>
<dbReference type="AlphaFoldDB" id="A0A2H3TN69"/>